<evidence type="ECO:0000313" key="2">
    <source>
        <dbReference type="EMBL" id="AYM79177.1"/>
    </source>
</evidence>
<gene>
    <name evidence="2" type="ORF">D9M09_27845</name>
</gene>
<dbReference type="AlphaFoldDB" id="A0A3G2EG86"/>
<name>A0A3G2EG86_9BURK</name>
<dbReference type="Proteomes" id="UP000279594">
    <property type="component" value="Chromosome"/>
</dbReference>
<dbReference type="EMBL" id="CP033019">
    <property type="protein sequence ID" value="AYM79177.1"/>
    <property type="molecule type" value="Genomic_DNA"/>
</dbReference>
<evidence type="ECO:0000313" key="3">
    <source>
        <dbReference type="Proteomes" id="UP000279594"/>
    </source>
</evidence>
<evidence type="ECO:0000256" key="1">
    <source>
        <dbReference type="SAM" id="MobiDB-lite"/>
    </source>
</evidence>
<sequence length="113" mass="12143">MNNVVSLTSVNNLQASLAKAQRRVEQGQNQVQRDSEQLAQSRQLLAREQESLSQTQRSSQQAQADAPAAVKAPQLDQAIKVAVPQQAIPAAPKSTPQLNGYGQTLGRLIDVTA</sequence>
<proteinExistence type="predicted"/>
<feature type="region of interest" description="Disordered" evidence="1">
    <location>
        <begin position="46"/>
        <end position="71"/>
    </location>
</feature>
<reference evidence="2 3" key="1">
    <citation type="submission" date="2018-10" db="EMBL/GenBank/DDBJ databases">
        <title>Effects of UV and annual dynamics of microbial communities in freshwater RAS systems.</title>
        <authorList>
            <person name="Bekkelund A.K."/>
            <person name="Hansen B.R."/>
            <person name="Stokken H."/>
            <person name="Eriksen B.F."/>
            <person name="Kashulin N.A."/>
        </authorList>
    </citation>
    <scope>NUCLEOTIDE SEQUENCE [LARGE SCALE GENOMIC DNA]</scope>
    <source>
        <strain evidence="2 3">BHSEK</strain>
    </source>
</reference>
<organism evidence="2 3">
    <name type="scientific">Janthinobacterium agaricidamnosum</name>
    <dbReference type="NCBI Taxonomy" id="55508"/>
    <lineage>
        <taxon>Bacteria</taxon>
        <taxon>Pseudomonadati</taxon>
        <taxon>Pseudomonadota</taxon>
        <taxon>Betaproteobacteria</taxon>
        <taxon>Burkholderiales</taxon>
        <taxon>Oxalobacteraceae</taxon>
        <taxon>Janthinobacterium</taxon>
    </lineage>
</organism>
<protein>
    <submittedName>
        <fullName evidence="2">Uncharacterized protein</fullName>
    </submittedName>
</protein>
<accession>A0A3G2EG86</accession>
<keyword evidence="3" id="KW-1185">Reference proteome</keyword>
<feature type="compositionally biased region" description="Low complexity" evidence="1">
    <location>
        <begin position="51"/>
        <end position="71"/>
    </location>
</feature>